<dbReference type="AlphaFoldDB" id="S3I2W5"/>
<protein>
    <submittedName>
        <fullName evidence="1">Portal protein GP3</fullName>
    </submittedName>
</protein>
<proteinExistence type="predicted"/>
<comment type="caution">
    <text evidence="1">The sequence shown here is derived from an EMBL/GenBank/DDBJ whole genome shotgun (WGS) entry which is preliminary data.</text>
</comment>
<sequence length="413" mass="45832">MNLLRKMADVVIRTLSLTSSAGWRSEGERGDAGELVTADSVLSISAVWACVNLIAGTIASLPVMIYRVDKKGNRVVAKEHPLYRVLHDSPNYDQTAVDFWEFVAASIELRGNGYARIERSVGNVAGLHPIIPEVSVRRLTNGSIEYRWSQDGKSYVETDQNILHIRGFGGNPLGGLSTLHYGRHAFSLARATDRSAASMFRNGLRPSGVLTFEKWLNPEQRKVAEDKLTEKYFGAMNSGRPLILEGGTKWEQLTISPEDAQMLESRAFSVEEICRFFGTPPFMIGHTEKTTSWGSGVEQQTLGFQKFTLRRRLKRMEQALEKQLLTPADRANGVTIEFNLDGLLRGDSSARARFYQQMTGIGAMTINEVRALENLPPVDGGDVPRMQMQNVPITEIDEEAVRRLISEGKGASA</sequence>
<dbReference type="eggNOG" id="COG4695">
    <property type="taxonomic scope" value="Bacteria"/>
</dbReference>
<gene>
    <name evidence="1" type="ORF">RGCCGE502_05065</name>
</gene>
<dbReference type="InterPro" id="IPR006944">
    <property type="entry name" value="Phage/GTA_portal"/>
</dbReference>
<accession>S3I2W5</accession>
<dbReference type="Pfam" id="PF04860">
    <property type="entry name" value="Phage_portal"/>
    <property type="match status" value="1"/>
</dbReference>
<dbReference type="NCBIfam" id="TIGR01537">
    <property type="entry name" value="portal_HK97"/>
    <property type="match status" value="1"/>
</dbReference>
<reference evidence="1 2" key="1">
    <citation type="journal article" date="2012" name="J. Bacteriol.">
        <title>Genome sequence of Rhizobium grahamii CCGE502, a broad-host-range symbiont with low nodulation competitiveness in Phaseolus vulgaris.</title>
        <authorList>
            <person name="Althabegoiti M.J."/>
            <person name="Lozano L."/>
            <person name="Torres-Tejerizo G."/>
            <person name="Ormeno-Orrillo E."/>
            <person name="Rogel M.A."/>
            <person name="Gonzalez V."/>
            <person name="Martinez-Romero E."/>
        </authorList>
    </citation>
    <scope>NUCLEOTIDE SEQUENCE [LARGE SCALE GENOMIC DNA]</scope>
    <source>
        <strain evidence="1 2">CCGE 502</strain>
    </source>
</reference>
<dbReference type="EMBL" id="AEYE02000005">
    <property type="protein sequence ID" value="EPE99526.1"/>
    <property type="molecule type" value="Genomic_DNA"/>
</dbReference>
<dbReference type="STRING" id="990285.RGCCGE502_05065"/>
<dbReference type="InterPro" id="IPR006427">
    <property type="entry name" value="Portal_HK97"/>
</dbReference>
<evidence type="ECO:0000313" key="1">
    <source>
        <dbReference type="EMBL" id="EPE99526.1"/>
    </source>
</evidence>
<keyword evidence="2" id="KW-1185">Reference proteome</keyword>
<dbReference type="Proteomes" id="UP000014411">
    <property type="component" value="Unassembled WGS sequence"/>
</dbReference>
<evidence type="ECO:0000313" key="2">
    <source>
        <dbReference type="Proteomes" id="UP000014411"/>
    </source>
</evidence>
<dbReference type="HOGENOM" id="CLU_033789_0_0_5"/>
<dbReference type="RefSeq" id="WP_016553086.1">
    <property type="nucleotide sequence ID" value="NZ_AEYE02000005.1"/>
</dbReference>
<organism evidence="1 2">
    <name type="scientific">Rhizobium grahamii CCGE 502</name>
    <dbReference type="NCBI Taxonomy" id="990285"/>
    <lineage>
        <taxon>Bacteria</taxon>
        <taxon>Pseudomonadati</taxon>
        <taxon>Pseudomonadota</taxon>
        <taxon>Alphaproteobacteria</taxon>
        <taxon>Hyphomicrobiales</taxon>
        <taxon>Rhizobiaceae</taxon>
        <taxon>Rhizobium/Agrobacterium group</taxon>
        <taxon>Rhizobium</taxon>
    </lineage>
</organism>
<name>S3I2W5_9HYPH</name>